<keyword evidence="7" id="KW-0349">Heme</keyword>
<protein>
    <submittedName>
        <fullName evidence="8">Cytochrome P450</fullName>
    </submittedName>
</protein>
<dbReference type="InterPro" id="IPR002403">
    <property type="entry name" value="Cyt_P450_E_grp-IV"/>
</dbReference>
<feature type="binding site" description="axial binding residue" evidence="7">
    <location>
        <position position="448"/>
    </location>
    <ligand>
        <name>heme</name>
        <dbReference type="ChEBI" id="CHEBI:30413"/>
    </ligand>
    <ligandPart>
        <name>Fe</name>
        <dbReference type="ChEBI" id="CHEBI:18248"/>
    </ligandPart>
</feature>
<evidence type="ECO:0000256" key="7">
    <source>
        <dbReference type="PIRSR" id="PIRSR602403-1"/>
    </source>
</evidence>
<dbReference type="Gene3D" id="1.10.630.10">
    <property type="entry name" value="Cytochrome P450"/>
    <property type="match status" value="1"/>
</dbReference>
<dbReference type="Proteomes" id="UP001303473">
    <property type="component" value="Unassembled WGS sequence"/>
</dbReference>
<proteinExistence type="inferred from homology"/>
<evidence type="ECO:0000256" key="2">
    <source>
        <dbReference type="ARBA" id="ARBA00010617"/>
    </source>
</evidence>
<evidence type="ECO:0000313" key="8">
    <source>
        <dbReference type="EMBL" id="KAK3935709.1"/>
    </source>
</evidence>
<dbReference type="GO" id="GO:0005506">
    <property type="term" value="F:iron ion binding"/>
    <property type="evidence" value="ECO:0007669"/>
    <property type="project" value="InterPro"/>
</dbReference>
<dbReference type="InterPro" id="IPR036396">
    <property type="entry name" value="Cyt_P450_sf"/>
</dbReference>
<dbReference type="GO" id="GO:0004497">
    <property type="term" value="F:monooxygenase activity"/>
    <property type="evidence" value="ECO:0007669"/>
    <property type="project" value="UniProtKB-KW"/>
</dbReference>
<evidence type="ECO:0000256" key="3">
    <source>
        <dbReference type="ARBA" id="ARBA00022723"/>
    </source>
</evidence>
<comment type="cofactor">
    <cofactor evidence="1 7">
        <name>heme</name>
        <dbReference type="ChEBI" id="CHEBI:30413"/>
    </cofactor>
</comment>
<dbReference type="EMBL" id="MU853910">
    <property type="protein sequence ID" value="KAK3935709.1"/>
    <property type="molecule type" value="Genomic_DNA"/>
</dbReference>
<sequence length="507" mass="56763">MHPVIVLTVATGCAHLAVVSVLSATRRWASLRRLSQTRGCKAARAEQVWDVLGILKIISAVRAVLSGNILGYMDDLWATRGETYASSFLGQKVIFTCDAAAVKQVLVSRWGDYYAAKGLRKHMFRYLAPGAIGASDGQPWKQLRGMWRVEFSSLNDMFDIASQEDHFQKLVRLIPKDGGAVDMQALFKNLLIDLIMAIFLGEPVGCLVPERQSADKKRFVECLDIVAARMAKEGFLGPASFFYFAGRRETLQASAYLREYVERIIRRKLEERQHRINNPNSNPVPGKCVLESLMERTTDVAELRTHVLSLMVGANDSVGSFLSSTIWALSRDARVFAKLRASILDNVGFEAPTFQQLKSFPYLNQVLHEVLRLYPPLPFNARIANKDTWLGSGGGPDGKDPLLVKCGQCVRSVRNFGDDALEFWPERWEHLRENTPGFFPFLMGPRQCLGQQFAMLQATYATIRLLQTFSQVESRDELPFQPTVGLSLVHRNGVSVACTPDPRNTAF</sequence>
<keyword evidence="6" id="KW-0503">Monooxygenase</keyword>
<keyword evidence="9" id="KW-1185">Reference proteome</keyword>
<keyword evidence="4" id="KW-0560">Oxidoreductase</keyword>
<evidence type="ECO:0000256" key="5">
    <source>
        <dbReference type="ARBA" id="ARBA00023004"/>
    </source>
</evidence>
<dbReference type="InterPro" id="IPR001128">
    <property type="entry name" value="Cyt_P450"/>
</dbReference>
<keyword evidence="3 7" id="KW-0479">Metal-binding</keyword>
<evidence type="ECO:0000256" key="6">
    <source>
        <dbReference type="ARBA" id="ARBA00023033"/>
    </source>
</evidence>
<name>A0AAN6MYH4_9PEZI</name>
<organism evidence="8 9">
    <name type="scientific">Diplogelasinospora grovesii</name>
    <dbReference type="NCBI Taxonomy" id="303347"/>
    <lineage>
        <taxon>Eukaryota</taxon>
        <taxon>Fungi</taxon>
        <taxon>Dikarya</taxon>
        <taxon>Ascomycota</taxon>
        <taxon>Pezizomycotina</taxon>
        <taxon>Sordariomycetes</taxon>
        <taxon>Sordariomycetidae</taxon>
        <taxon>Sordariales</taxon>
        <taxon>Diplogelasinosporaceae</taxon>
        <taxon>Diplogelasinospora</taxon>
    </lineage>
</organism>
<dbReference type="InterPro" id="IPR047146">
    <property type="entry name" value="Cyt_P450_E_CYP52_fungi"/>
</dbReference>
<gene>
    <name evidence="8" type="ORF">QBC46DRAFT_367377</name>
</gene>
<evidence type="ECO:0000256" key="1">
    <source>
        <dbReference type="ARBA" id="ARBA00001971"/>
    </source>
</evidence>
<dbReference type="SUPFAM" id="SSF48264">
    <property type="entry name" value="Cytochrome P450"/>
    <property type="match status" value="1"/>
</dbReference>
<dbReference type="PRINTS" id="PR00385">
    <property type="entry name" value="P450"/>
</dbReference>
<dbReference type="PRINTS" id="PR00465">
    <property type="entry name" value="EP450IV"/>
</dbReference>
<dbReference type="Pfam" id="PF00067">
    <property type="entry name" value="p450"/>
    <property type="match status" value="1"/>
</dbReference>
<dbReference type="PANTHER" id="PTHR24287">
    <property type="entry name" value="P450, PUTATIVE (EUROFUNG)-RELATED"/>
    <property type="match status" value="1"/>
</dbReference>
<comment type="similarity">
    <text evidence="2">Belongs to the cytochrome P450 family.</text>
</comment>
<evidence type="ECO:0000256" key="4">
    <source>
        <dbReference type="ARBA" id="ARBA00023002"/>
    </source>
</evidence>
<comment type="caution">
    <text evidence="8">The sequence shown here is derived from an EMBL/GenBank/DDBJ whole genome shotgun (WGS) entry which is preliminary data.</text>
</comment>
<keyword evidence="5 7" id="KW-0408">Iron</keyword>
<dbReference type="AlphaFoldDB" id="A0AAN6MYH4"/>
<reference evidence="9" key="1">
    <citation type="journal article" date="2023" name="Mol. Phylogenet. Evol.">
        <title>Genome-scale phylogeny and comparative genomics of the fungal order Sordariales.</title>
        <authorList>
            <person name="Hensen N."/>
            <person name="Bonometti L."/>
            <person name="Westerberg I."/>
            <person name="Brannstrom I.O."/>
            <person name="Guillou S."/>
            <person name="Cros-Aarteil S."/>
            <person name="Calhoun S."/>
            <person name="Haridas S."/>
            <person name="Kuo A."/>
            <person name="Mondo S."/>
            <person name="Pangilinan J."/>
            <person name="Riley R."/>
            <person name="LaButti K."/>
            <person name="Andreopoulos B."/>
            <person name="Lipzen A."/>
            <person name="Chen C."/>
            <person name="Yan M."/>
            <person name="Daum C."/>
            <person name="Ng V."/>
            <person name="Clum A."/>
            <person name="Steindorff A."/>
            <person name="Ohm R.A."/>
            <person name="Martin F."/>
            <person name="Silar P."/>
            <person name="Natvig D.O."/>
            <person name="Lalanne C."/>
            <person name="Gautier V."/>
            <person name="Ament-Velasquez S.L."/>
            <person name="Kruys A."/>
            <person name="Hutchinson M.I."/>
            <person name="Powell A.J."/>
            <person name="Barry K."/>
            <person name="Miller A.N."/>
            <person name="Grigoriev I.V."/>
            <person name="Debuchy R."/>
            <person name="Gladieux P."/>
            <person name="Hiltunen Thoren M."/>
            <person name="Johannesson H."/>
        </authorList>
    </citation>
    <scope>NUCLEOTIDE SEQUENCE [LARGE SCALE GENOMIC DNA]</scope>
    <source>
        <strain evidence="9">CBS 340.73</strain>
    </source>
</reference>
<dbReference type="GO" id="GO:0020037">
    <property type="term" value="F:heme binding"/>
    <property type="evidence" value="ECO:0007669"/>
    <property type="project" value="InterPro"/>
</dbReference>
<dbReference type="GO" id="GO:0016705">
    <property type="term" value="F:oxidoreductase activity, acting on paired donors, with incorporation or reduction of molecular oxygen"/>
    <property type="evidence" value="ECO:0007669"/>
    <property type="project" value="InterPro"/>
</dbReference>
<evidence type="ECO:0000313" key="9">
    <source>
        <dbReference type="Proteomes" id="UP001303473"/>
    </source>
</evidence>
<dbReference type="PANTHER" id="PTHR24287:SF17">
    <property type="entry name" value="P450, PUTATIVE (EUROFUNG)-RELATED"/>
    <property type="match status" value="1"/>
</dbReference>
<accession>A0AAN6MYH4</accession>